<dbReference type="AlphaFoldDB" id="A0A9Q7SAF2"/>
<evidence type="ECO:0000259" key="1">
    <source>
        <dbReference type="Pfam" id="PF14243"/>
    </source>
</evidence>
<proteinExistence type="predicted"/>
<dbReference type="Pfam" id="PF14243">
    <property type="entry name" value="R2K_3"/>
    <property type="match status" value="1"/>
</dbReference>
<dbReference type="InterPro" id="IPR025643">
    <property type="entry name" value="R2K_3"/>
</dbReference>
<organism evidence="2 3">
    <name type="scientific">Mycobacteroides abscessus subsp. bolletii</name>
    <dbReference type="NCBI Taxonomy" id="319705"/>
    <lineage>
        <taxon>Bacteria</taxon>
        <taxon>Bacillati</taxon>
        <taxon>Actinomycetota</taxon>
        <taxon>Actinomycetes</taxon>
        <taxon>Mycobacteriales</taxon>
        <taxon>Mycobacteriaceae</taxon>
        <taxon>Mycobacteroides</taxon>
        <taxon>Mycobacteroides abscessus</taxon>
    </lineage>
</organism>
<sequence length="277" mass="30584">MSRPHLTVITHQRWRADDLRPYADVRQDHGLDTAAAGDVDVALWCPGAWAAAAAAIARHPHLLLSSAGPAWLDHVYRLLAGRDIRTSTAADLIREASGERTDPVFAKLPETKHDSFSARTREVGELLAALYRLPPDEPVQLQTPAHFDYEVRCWLLGGQVVARAAYFPDVPREQWPALDDPCRSAEAAAWLAQLVPHYLSVPPAVVIDVGWCVDPVVGPAGWRVVEANAPWSADWYTPDDMAAVVETIVASQRDVPAKWRWQPSPLLKRLSVGLIAR</sequence>
<dbReference type="Proteomes" id="UP000185183">
    <property type="component" value="Unassembled WGS sequence"/>
</dbReference>
<comment type="caution">
    <text evidence="2">The sequence shown here is derived from an EMBL/GenBank/DDBJ whole genome shotgun (WGS) entry which is preliminary data.</text>
</comment>
<gene>
    <name evidence="2" type="ORF">SAMEA2275694_00440</name>
</gene>
<dbReference type="EMBL" id="FSFA01000001">
    <property type="protein sequence ID" value="SHW85097.1"/>
    <property type="molecule type" value="Genomic_DNA"/>
</dbReference>
<protein>
    <recommendedName>
        <fullName evidence="1">ATP-grasp domain-containing protein</fullName>
    </recommendedName>
</protein>
<reference evidence="2 3" key="1">
    <citation type="submission" date="2016-11" db="EMBL/GenBank/DDBJ databases">
        <authorList>
            <consortium name="Pathogen Informatics"/>
        </authorList>
    </citation>
    <scope>NUCLEOTIDE SEQUENCE [LARGE SCALE GENOMIC DNA]</scope>
    <source>
        <strain evidence="2 3">968</strain>
    </source>
</reference>
<evidence type="ECO:0000313" key="2">
    <source>
        <dbReference type="EMBL" id="SHW85097.1"/>
    </source>
</evidence>
<dbReference type="RefSeq" id="WP_234801065.1">
    <property type="nucleotide sequence ID" value="NZ_FSCP01000001.1"/>
</dbReference>
<evidence type="ECO:0000313" key="3">
    <source>
        <dbReference type="Proteomes" id="UP000185183"/>
    </source>
</evidence>
<feature type="domain" description="ATP-grasp" evidence="1">
    <location>
        <begin position="70"/>
        <end position="246"/>
    </location>
</feature>
<name>A0A9Q7SAF2_9MYCO</name>
<accession>A0A9Q7SAF2</accession>